<keyword evidence="2" id="KW-1003">Cell membrane</keyword>
<dbReference type="InterPro" id="IPR050297">
    <property type="entry name" value="LipidA_mod_glycosyltrf_83"/>
</dbReference>
<feature type="transmembrane region" description="Helical" evidence="9">
    <location>
        <begin position="353"/>
        <end position="370"/>
    </location>
</feature>
<evidence type="ECO:0000256" key="4">
    <source>
        <dbReference type="ARBA" id="ARBA00022679"/>
    </source>
</evidence>
<dbReference type="RefSeq" id="WP_239133927.1">
    <property type="nucleotide sequence ID" value="NZ_BONZ01000050.1"/>
</dbReference>
<evidence type="ECO:0000256" key="7">
    <source>
        <dbReference type="ARBA" id="ARBA00023136"/>
    </source>
</evidence>
<dbReference type="GO" id="GO:0016763">
    <property type="term" value="F:pentosyltransferase activity"/>
    <property type="evidence" value="ECO:0007669"/>
    <property type="project" value="TreeGrafter"/>
</dbReference>
<feature type="transmembrane region" description="Helical" evidence="9">
    <location>
        <begin position="190"/>
        <end position="220"/>
    </location>
</feature>
<keyword evidence="7 9" id="KW-0472">Membrane</keyword>
<feature type="transmembrane region" description="Helical" evidence="9">
    <location>
        <begin position="407"/>
        <end position="423"/>
    </location>
</feature>
<keyword evidence="6 9" id="KW-1133">Transmembrane helix</keyword>
<reference evidence="12" key="1">
    <citation type="submission" date="2021-01" db="EMBL/GenBank/DDBJ databases">
        <title>Whole genome shotgun sequence of Rugosimonospora africana NBRC 104875.</title>
        <authorList>
            <person name="Komaki H."/>
            <person name="Tamura T."/>
        </authorList>
    </citation>
    <scope>NUCLEOTIDE SEQUENCE</scope>
    <source>
        <strain evidence="12">NBRC 104875</strain>
    </source>
</reference>
<dbReference type="Pfam" id="PF13231">
    <property type="entry name" value="PMT_2"/>
    <property type="match status" value="1"/>
</dbReference>
<feature type="compositionally biased region" description="Low complexity" evidence="8">
    <location>
        <begin position="1"/>
        <end position="16"/>
    </location>
</feature>
<dbReference type="PANTHER" id="PTHR33908:SF3">
    <property type="entry name" value="UNDECAPRENYL PHOSPHATE-ALPHA-4-AMINO-4-DEOXY-L-ARABINOSE ARABINOSYL TRANSFERASE"/>
    <property type="match status" value="1"/>
</dbReference>
<dbReference type="GO" id="GO:0005886">
    <property type="term" value="C:plasma membrane"/>
    <property type="evidence" value="ECO:0007669"/>
    <property type="project" value="UniProtKB-SubCell"/>
</dbReference>
<dbReference type="GO" id="GO:0010041">
    <property type="term" value="P:response to iron(III) ion"/>
    <property type="evidence" value="ECO:0007669"/>
    <property type="project" value="TreeGrafter"/>
</dbReference>
<dbReference type="PANTHER" id="PTHR33908">
    <property type="entry name" value="MANNOSYLTRANSFERASE YKCB-RELATED"/>
    <property type="match status" value="1"/>
</dbReference>
<feature type="transmembrane region" description="Helical" evidence="9">
    <location>
        <begin position="136"/>
        <end position="159"/>
    </location>
</feature>
<gene>
    <name evidence="12" type="ORF">Raf01_52960</name>
</gene>
<keyword evidence="3" id="KW-0328">Glycosyltransferase</keyword>
<dbReference type="Pfam" id="PF24878">
    <property type="entry name" value="YkcB_C"/>
    <property type="match status" value="1"/>
</dbReference>
<evidence type="ECO:0000256" key="9">
    <source>
        <dbReference type="SAM" id="Phobius"/>
    </source>
</evidence>
<comment type="subcellular location">
    <subcellularLocation>
        <location evidence="1">Cell membrane</location>
        <topology evidence="1">Multi-pass membrane protein</topology>
    </subcellularLocation>
</comment>
<protein>
    <submittedName>
        <fullName evidence="12">Glycosyl transferase</fullName>
    </submittedName>
</protein>
<dbReference type="InterPro" id="IPR038731">
    <property type="entry name" value="RgtA/B/C-like"/>
</dbReference>
<name>A0A8J3VSJ1_9ACTN</name>
<dbReference type="EMBL" id="BONZ01000050">
    <property type="protein sequence ID" value="GIH17124.1"/>
    <property type="molecule type" value="Genomic_DNA"/>
</dbReference>
<keyword evidence="5 9" id="KW-0812">Transmembrane</keyword>
<feature type="transmembrane region" description="Helical" evidence="9">
    <location>
        <begin position="166"/>
        <end position="184"/>
    </location>
</feature>
<evidence type="ECO:0000256" key="2">
    <source>
        <dbReference type="ARBA" id="ARBA00022475"/>
    </source>
</evidence>
<feature type="transmembrane region" description="Helical" evidence="9">
    <location>
        <begin position="33"/>
        <end position="51"/>
    </location>
</feature>
<evidence type="ECO:0000313" key="13">
    <source>
        <dbReference type="Proteomes" id="UP000642748"/>
    </source>
</evidence>
<dbReference type="GO" id="GO:0009103">
    <property type="term" value="P:lipopolysaccharide biosynthetic process"/>
    <property type="evidence" value="ECO:0007669"/>
    <property type="project" value="UniProtKB-ARBA"/>
</dbReference>
<evidence type="ECO:0000256" key="6">
    <source>
        <dbReference type="ARBA" id="ARBA00022989"/>
    </source>
</evidence>
<evidence type="ECO:0000313" key="12">
    <source>
        <dbReference type="EMBL" id="GIH17124.1"/>
    </source>
</evidence>
<feature type="domain" description="Glycosyltransferase RgtA/B/C/D-like" evidence="10">
    <location>
        <begin position="91"/>
        <end position="246"/>
    </location>
</feature>
<sequence>MSHTTTPTTTPTMETLAPPPASEPGERGVRPRWVRPALLVLLVGTALLYLWGLSASGTANDFYAAAVQSGTKSWKAFLFGSFDSANFITVDKPPASLWIMELSGRIFGFSSWSMLAPQAVEGVAAVGLLYATVRRWFGPVAGLAAGAMLALTPVAVLMFRFNNPDALLTLLMVAGAYATTRAIERARLRWVLLAGATVGFAFLTKTLEAFLVLPAFALAYLVAAPTGLGRRLLHLLAGLGALVASAGWWVLTVQLWPASARPYIGGSTDNSVLGVAFGYNGLGRITGSEGGGPGGGARGPGDGLPGGGETLPGGVPGGLPGRGAGAFPGGGNPGFGGDSGLGRLFGDSMGTQISWLLPAALIGLVAGLWLTRRAPRTDRTRAGLLLSGGWLLVTGLVFSYMRGIIHPYYTVVLAPPIAALVAVGGRELWRHRTGWFGRIGLAAMVATTGLWGQALLGRTPNWYPALRYALIAATVLALLALLVPVPRLRRVAAVGGLAAVLVGVLSTGGYALDTAATPHSGSIPTAGPASVMGGGPGGFGGMPGGDPMGGGPVGEGRVGEGRFGAGPIGAGSGAGPGTPEDGGGFMGAGNPVSASTVDPALAALLRDTTSRWAAATEGSQGASPLELATGKAVMAMGGFSGSDPAPSLAQFRNYVSRGEIHYYIGGGMGGGRGGNQISTWVEEHFTATTVGGTTVYDLTKPTS</sequence>
<accession>A0A8J3VSJ1</accession>
<feature type="region of interest" description="Disordered" evidence="8">
    <location>
        <begin position="1"/>
        <end position="28"/>
    </location>
</feature>
<evidence type="ECO:0000256" key="3">
    <source>
        <dbReference type="ARBA" id="ARBA00022676"/>
    </source>
</evidence>
<evidence type="ECO:0000256" key="5">
    <source>
        <dbReference type="ARBA" id="ARBA00022692"/>
    </source>
</evidence>
<feature type="region of interest" description="Disordered" evidence="8">
    <location>
        <begin position="288"/>
        <end position="330"/>
    </location>
</feature>
<feature type="transmembrane region" description="Helical" evidence="9">
    <location>
        <begin position="465"/>
        <end position="484"/>
    </location>
</feature>
<dbReference type="InterPro" id="IPR056785">
    <property type="entry name" value="YkcA/B-like_C"/>
</dbReference>
<dbReference type="Proteomes" id="UP000642748">
    <property type="component" value="Unassembled WGS sequence"/>
</dbReference>
<feature type="transmembrane region" description="Helical" evidence="9">
    <location>
        <begin position="435"/>
        <end position="453"/>
    </location>
</feature>
<dbReference type="AlphaFoldDB" id="A0A8J3VSJ1"/>
<comment type="caution">
    <text evidence="12">The sequence shown here is derived from an EMBL/GenBank/DDBJ whole genome shotgun (WGS) entry which is preliminary data.</text>
</comment>
<feature type="transmembrane region" description="Helical" evidence="9">
    <location>
        <begin position="491"/>
        <end position="512"/>
    </location>
</feature>
<keyword evidence="4 12" id="KW-0808">Transferase</keyword>
<keyword evidence="13" id="KW-1185">Reference proteome</keyword>
<feature type="transmembrane region" description="Helical" evidence="9">
    <location>
        <begin position="232"/>
        <end position="251"/>
    </location>
</feature>
<evidence type="ECO:0000256" key="1">
    <source>
        <dbReference type="ARBA" id="ARBA00004651"/>
    </source>
</evidence>
<organism evidence="12 13">
    <name type="scientific">Rugosimonospora africana</name>
    <dbReference type="NCBI Taxonomy" id="556532"/>
    <lineage>
        <taxon>Bacteria</taxon>
        <taxon>Bacillati</taxon>
        <taxon>Actinomycetota</taxon>
        <taxon>Actinomycetes</taxon>
        <taxon>Micromonosporales</taxon>
        <taxon>Micromonosporaceae</taxon>
        <taxon>Rugosimonospora</taxon>
    </lineage>
</organism>
<feature type="domain" description="Putative mannosyltransferase YkcA/B-like C-terminal" evidence="11">
    <location>
        <begin position="607"/>
        <end position="684"/>
    </location>
</feature>
<evidence type="ECO:0000259" key="10">
    <source>
        <dbReference type="Pfam" id="PF13231"/>
    </source>
</evidence>
<proteinExistence type="predicted"/>
<evidence type="ECO:0000259" key="11">
    <source>
        <dbReference type="Pfam" id="PF24878"/>
    </source>
</evidence>
<evidence type="ECO:0000256" key="8">
    <source>
        <dbReference type="SAM" id="MobiDB-lite"/>
    </source>
</evidence>
<feature type="transmembrane region" description="Helical" evidence="9">
    <location>
        <begin position="382"/>
        <end position="401"/>
    </location>
</feature>